<dbReference type="EMBL" id="MIFZ01000278">
    <property type="protein sequence ID" value="OSY50581.1"/>
    <property type="molecule type" value="Genomic_DNA"/>
</dbReference>
<comment type="caution">
    <text evidence="4">The sequence shown here is derived from an EMBL/GenBank/DDBJ whole genome shotgun (WGS) entry which is preliminary data.</text>
</comment>
<proteinExistence type="predicted"/>
<evidence type="ECO:0000313" key="5">
    <source>
        <dbReference type="Proteomes" id="UP000194318"/>
    </source>
</evidence>
<feature type="compositionally biased region" description="Basic and acidic residues" evidence="1">
    <location>
        <begin position="110"/>
        <end position="120"/>
    </location>
</feature>
<gene>
    <name evidence="4" type="ORF">BG846_03749</name>
    <name evidence="3" type="ORF">K701_27320</name>
</gene>
<dbReference type="EMBL" id="ASYR01000048">
    <property type="protein sequence ID" value="KAF0646695.1"/>
    <property type="molecule type" value="Genomic_DNA"/>
</dbReference>
<evidence type="ECO:0000313" key="4">
    <source>
        <dbReference type="EMBL" id="OSY50581.1"/>
    </source>
</evidence>
<feature type="transmembrane region" description="Helical" evidence="2">
    <location>
        <begin position="6"/>
        <end position="25"/>
    </location>
</feature>
<evidence type="ECO:0000313" key="6">
    <source>
        <dbReference type="Proteomes" id="UP000731519"/>
    </source>
</evidence>
<sequence length="120" mass="12796">MTIAEWAAIITAAGSVLGGGGWFVAKSTRDAAKATAAATEAAARANAAPAQQQANLAVLEATVRRVDEENGQLRGRVLRLESVVRAFSWTVDELYRWARQPVGAPPDPHPLVDEYNRTGV</sequence>
<dbReference type="GeneID" id="91402568"/>
<keyword evidence="6" id="KW-1185">Reference proteome</keyword>
<dbReference type="RefSeq" id="WP_031129141.1">
    <property type="nucleotide sequence ID" value="NZ_ASYR01000048.1"/>
</dbReference>
<evidence type="ECO:0000256" key="2">
    <source>
        <dbReference type="SAM" id="Phobius"/>
    </source>
</evidence>
<keyword evidence="2" id="KW-0812">Transmembrane</keyword>
<feature type="region of interest" description="Disordered" evidence="1">
    <location>
        <begin position="100"/>
        <end position="120"/>
    </location>
</feature>
<organism evidence="4 5">
    <name type="scientific">Streptomyces fradiae ATCC 10745 = DSM 40063</name>
    <dbReference type="NCBI Taxonomy" id="1319510"/>
    <lineage>
        <taxon>Bacteria</taxon>
        <taxon>Bacillati</taxon>
        <taxon>Actinomycetota</taxon>
        <taxon>Actinomycetes</taxon>
        <taxon>Kitasatosporales</taxon>
        <taxon>Streptomycetaceae</taxon>
        <taxon>Streptomyces</taxon>
    </lineage>
</organism>
<dbReference type="Proteomes" id="UP000731519">
    <property type="component" value="Unassembled WGS sequence"/>
</dbReference>
<reference evidence="4 5" key="2">
    <citation type="submission" date="2016-09" db="EMBL/GenBank/DDBJ databases">
        <title>Streptomyces fradiae DSM40063, a candidate organism with high potential of specific P450 cytochromes.</title>
        <authorList>
            <person name="Grumaz C."/>
            <person name="Vainshtein Y."/>
            <person name="Kirstahler P."/>
            <person name="Sohn K."/>
        </authorList>
    </citation>
    <scope>NUCLEOTIDE SEQUENCE [LARGE SCALE GENOMIC DNA]</scope>
    <source>
        <strain evidence="4 5">DSM 40063</strain>
    </source>
</reference>
<evidence type="ECO:0000313" key="3">
    <source>
        <dbReference type="EMBL" id="KAF0646695.1"/>
    </source>
</evidence>
<keyword evidence="2" id="KW-1133">Transmembrane helix</keyword>
<protein>
    <submittedName>
        <fullName evidence="4">Uncharacterized protein</fullName>
    </submittedName>
</protein>
<accession>A0A1Y2NTN3</accession>
<keyword evidence="2" id="KW-0472">Membrane</keyword>
<evidence type="ECO:0000256" key="1">
    <source>
        <dbReference type="SAM" id="MobiDB-lite"/>
    </source>
</evidence>
<dbReference type="AlphaFoldDB" id="A0A1Y2NTN3"/>
<name>A0A1Y2NTN3_STRFR</name>
<reference evidence="3 6" key="1">
    <citation type="submission" date="2013-05" db="EMBL/GenBank/DDBJ databases">
        <title>Genome Sequence of Streptomyces fradiae.</title>
        <authorList>
            <person name="Kirby R."/>
        </authorList>
    </citation>
    <scope>NUCLEOTIDE SEQUENCE [LARGE SCALE GENOMIC DNA]</scope>
    <source>
        <strain evidence="3 6">ATCC 10745</strain>
    </source>
</reference>
<dbReference type="Proteomes" id="UP000194318">
    <property type="component" value="Unassembled WGS sequence"/>
</dbReference>